<sequence>MQITHQKANRKVPCKHPSSCKYFEWHSMDLGQINCGTIQPNRDLCSSEIGAVTPGIVEILQKREKTEPKLEPFFPPLLFRIPRCPLNSTGNRLVHPFPMDFIRDRNARHLTTKCHPPDRSQNVLRATRPFI</sequence>
<protein>
    <submittedName>
        <fullName evidence="1">Uncharacterized protein</fullName>
    </submittedName>
</protein>
<dbReference type="EMBL" id="BPLR01010449">
    <property type="protein sequence ID" value="GIY39344.1"/>
    <property type="molecule type" value="Genomic_DNA"/>
</dbReference>
<dbReference type="AlphaFoldDB" id="A0AAV4T0X7"/>
<evidence type="ECO:0000313" key="1">
    <source>
        <dbReference type="EMBL" id="GIY39344.1"/>
    </source>
</evidence>
<gene>
    <name evidence="1" type="ORF">CEXT_693231</name>
</gene>
<organism evidence="1 2">
    <name type="scientific">Caerostris extrusa</name>
    <name type="common">Bark spider</name>
    <name type="synonym">Caerostris bankana</name>
    <dbReference type="NCBI Taxonomy" id="172846"/>
    <lineage>
        <taxon>Eukaryota</taxon>
        <taxon>Metazoa</taxon>
        <taxon>Ecdysozoa</taxon>
        <taxon>Arthropoda</taxon>
        <taxon>Chelicerata</taxon>
        <taxon>Arachnida</taxon>
        <taxon>Araneae</taxon>
        <taxon>Araneomorphae</taxon>
        <taxon>Entelegynae</taxon>
        <taxon>Araneoidea</taxon>
        <taxon>Araneidae</taxon>
        <taxon>Caerostris</taxon>
    </lineage>
</organism>
<comment type="caution">
    <text evidence="1">The sequence shown here is derived from an EMBL/GenBank/DDBJ whole genome shotgun (WGS) entry which is preliminary data.</text>
</comment>
<proteinExistence type="predicted"/>
<accession>A0AAV4T0X7</accession>
<evidence type="ECO:0000313" key="2">
    <source>
        <dbReference type="Proteomes" id="UP001054945"/>
    </source>
</evidence>
<reference evidence="1 2" key="1">
    <citation type="submission" date="2021-06" db="EMBL/GenBank/DDBJ databases">
        <title>Caerostris extrusa draft genome.</title>
        <authorList>
            <person name="Kono N."/>
            <person name="Arakawa K."/>
        </authorList>
    </citation>
    <scope>NUCLEOTIDE SEQUENCE [LARGE SCALE GENOMIC DNA]</scope>
</reference>
<dbReference type="Proteomes" id="UP001054945">
    <property type="component" value="Unassembled WGS sequence"/>
</dbReference>
<name>A0AAV4T0X7_CAEEX</name>
<keyword evidence="2" id="KW-1185">Reference proteome</keyword>